<evidence type="ECO:0000256" key="1">
    <source>
        <dbReference type="ARBA" id="ARBA00001936"/>
    </source>
</evidence>
<dbReference type="GO" id="GO:0004521">
    <property type="term" value="F:RNA endonuclease activity"/>
    <property type="evidence" value="ECO:0007669"/>
    <property type="project" value="UniProtKB-UniRule"/>
</dbReference>
<evidence type="ECO:0000313" key="14">
    <source>
        <dbReference type="Proteomes" id="UP000694569"/>
    </source>
</evidence>
<dbReference type="InterPro" id="IPR018998">
    <property type="entry name" value="EndoU_C"/>
</dbReference>
<dbReference type="EC" id="4.6.1.-" evidence="11"/>
<proteinExistence type="inferred from homology"/>
<keyword evidence="10" id="KW-0456">Lyase</keyword>
<dbReference type="Ensembl" id="ENSLLET00000002113.1">
    <property type="protein sequence ID" value="ENSLLEP00000002025.1"/>
    <property type="gene ID" value="ENSLLEG00000001284.1"/>
</dbReference>
<evidence type="ECO:0000256" key="2">
    <source>
        <dbReference type="ARBA" id="ARBA00010168"/>
    </source>
</evidence>
<evidence type="ECO:0000256" key="5">
    <source>
        <dbReference type="ARBA" id="ARBA00022723"/>
    </source>
</evidence>
<name>A0A8C5LLT8_9ANUR</name>
<feature type="chain" id="PRO_5034669294" description="Protein endoU" evidence="11">
    <location>
        <begin position="18"/>
        <end position="312"/>
    </location>
</feature>
<dbReference type="GO" id="GO:0016787">
    <property type="term" value="F:hydrolase activity"/>
    <property type="evidence" value="ECO:0007669"/>
    <property type="project" value="UniProtKB-KW"/>
</dbReference>
<dbReference type="GO" id="GO:0003723">
    <property type="term" value="F:RNA binding"/>
    <property type="evidence" value="ECO:0007669"/>
    <property type="project" value="UniProtKB-UniRule"/>
</dbReference>
<dbReference type="PANTHER" id="PTHR12439">
    <property type="entry name" value="PLACENTAL PROTEIN 11-RELATED"/>
    <property type="match status" value="1"/>
</dbReference>
<evidence type="ECO:0000256" key="4">
    <source>
        <dbReference type="ARBA" id="ARBA00022722"/>
    </source>
</evidence>
<sequence>MKTSIIVLLFLPCVIYGADEPVPLLFPSGANKEASVFSATNAEISSLAEQLYSADVNKAILSDITVNLQYRASSSQTSAGIDYASQRLFTYVNEAKLFARPTFSRFRALLDNYIRTTGTAESVPTAEVTEQTAFLDEIFRTTVFSRLTSFFISKGYYTSEANFKSDLREMWFGLYTRSRGPLDSSGFEHIFLGEIHSDKVSGFHNWVQTYLQEKSGDLNYLSYSADGPWNTYPDVLGLQIRWGSYLKSISSIFLGSSPEFELAIYTLCYVTRPDSQCTVSLGGISSRIQTYTWANSSYGNGKRYVASAYPIV</sequence>
<keyword evidence="11" id="KW-0732">Signal</keyword>
<evidence type="ECO:0000259" key="12">
    <source>
        <dbReference type="PROSITE" id="PS51959"/>
    </source>
</evidence>
<evidence type="ECO:0000256" key="8">
    <source>
        <dbReference type="ARBA" id="ARBA00022884"/>
    </source>
</evidence>
<evidence type="ECO:0000256" key="7">
    <source>
        <dbReference type="ARBA" id="ARBA00022801"/>
    </source>
</evidence>
<feature type="signal peptide" evidence="11">
    <location>
        <begin position="1"/>
        <end position="17"/>
    </location>
</feature>
<dbReference type="OrthoDB" id="430326at2759"/>
<comment type="cofactor">
    <cofactor evidence="1 11">
        <name>Mn(2+)</name>
        <dbReference type="ChEBI" id="CHEBI:29035"/>
    </cofactor>
</comment>
<dbReference type="InterPro" id="IPR037227">
    <property type="entry name" value="EndoU-like"/>
</dbReference>
<keyword evidence="4 11" id="KW-0540">Nuclease</keyword>
<dbReference type="AlphaFoldDB" id="A0A8C5LLT8"/>
<keyword evidence="14" id="KW-1185">Reference proteome</keyword>
<dbReference type="SUPFAM" id="SSF142877">
    <property type="entry name" value="EndoU-like"/>
    <property type="match status" value="1"/>
</dbReference>
<dbReference type="CDD" id="cd21159">
    <property type="entry name" value="XendoU"/>
    <property type="match status" value="1"/>
</dbReference>
<evidence type="ECO:0000313" key="13">
    <source>
        <dbReference type="Ensembl" id="ENSLLEP00000002025.1"/>
    </source>
</evidence>
<evidence type="ECO:0000256" key="9">
    <source>
        <dbReference type="ARBA" id="ARBA00023211"/>
    </source>
</evidence>
<keyword evidence="8 11" id="KW-0694">RNA-binding</keyword>
<dbReference type="GeneTree" id="ENSGT00530000063825"/>
<evidence type="ECO:0000256" key="10">
    <source>
        <dbReference type="ARBA" id="ARBA00023239"/>
    </source>
</evidence>
<dbReference type="Proteomes" id="UP000694569">
    <property type="component" value="Unplaced"/>
</dbReference>
<protein>
    <recommendedName>
        <fullName evidence="11">Protein endoU</fullName>
        <ecNumber evidence="11">4.6.1.-</ecNumber>
    </recommendedName>
</protein>
<dbReference type="Pfam" id="PF09412">
    <property type="entry name" value="XendoU"/>
    <property type="match status" value="1"/>
</dbReference>
<evidence type="ECO:0000256" key="3">
    <source>
        <dbReference type="ARBA" id="ARBA00011245"/>
    </source>
</evidence>
<dbReference type="PROSITE" id="PS51959">
    <property type="entry name" value="ENDOU"/>
    <property type="match status" value="1"/>
</dbReference>
<organism evidence="13 14">
    <name type="scientific">Leptobrachium leishanense</name>
    <name type="common">Leishan spiny toad</name>
    <dbReference type="NCBI Taxonomy" id="445787"/>
    <lineage>
        <taxon>Eukaryota</taxon>
        <taxon>Metazoa</taxon>
        <taxon>Chordata</taxon>
        <taxon>Craniata</taxon>
        <taxon>Vertebrata</taxon>
        <taxon>Euteleostomi</taxon>
        <taxon>Amphibia</taxon>
        <taxon>Batrachia</taxon>
        <taxon>Anura</taxon>
        <taxon>Pelobatoidea</taxon>
        <taxon>Megophryidae</taxon>
        <taxon>Leptobrachium</taxon>
    </lineage>
</organism>
<evidence type="ECO:0000256" key="6">
    <source>
        <dbReference type="ARBA" id="ARBA00022759"/>
    </source>
</evidence>
<dbReference type="GO" id="GO:0046872">
    <property type="term" value="F:metal ion binding"/>
    <property type="evidence" value="ECO:0007669"/>
    <property type="project" value="UniProtKB-UniRule"/>
</dbReference>
<accession>A0A8C5LLT8</accession>
<dbReference type="PANTHER" id="PTHR12439:SF43">
    <property type="entry name" value="URIDYLATE-SPECIFIC ENDORIBONUCLEASE D"/>
    <property type="match status" value="1"/>
</dbReference>
<evidence type="ECO:0000256" key="11">
    <source>
        <dbReference type="RuleBase" id="RU367085"/>
    </source>
</evidence>
<keyword evidence="6 11" id="KW-0255">Endonuclease</keyword>
<keyword evidence="9 11" id="KW-0464">Manganese</keyword>
<reference evidence="13" key="2">
    <citation type="submission" date="2025-09" db="UniProtKB">
        <authorList>
            <consortium name="Ensembl"/>
        </authorList>
    </citation>
    <scope>IDENTIFICATION</scope>
</reference>
<dbReference type="GO" id="GO:0016829">
    <property type="term" value="F:lyase activity"/>
    <property type="evidence" value="ECO:0007669"/>
    <property type="project" value="UniProtKB-KW"/>
</dbReference>
<comment type="subunit">
    <text evidence="3 11">Monomer.</text>
</comment>
<keyword evidence="7 11" id="KW-0378">Hydrolase</keyword>
<feature type="domain" description="EndoU" evidence="12">
    <location>
        <begin position="40"/>
        <end position="312"/>
    </location>
</feature>
<reference evidence="13" key="1">
    <citation type="submission" date="2025-08" db="UniProtKB">
        <authorList>
            <consortium name="Ensembl"/>
        </authorList>
    </citation>
    <scope>IDENTIFICATION</scope>
</reference>
<comment type="similarity">
    <text evidence="2 11">Belongs to the ENDOU family.</text>
</comment>
<keyword evidence="5 11" id="KW-0479">Metal-binding</keyword>
<dbReference type="InterPro" id="IPR039787">
    <property type="entry name" value="ENDOU"/>
</dbReference>